<dbReference type="SUPFAM" id="SSF56496">
    <property type="entry name" value="Fibrinogen C-terminal domain-like"/>
    <property type="match status" value="1"/>
</dbReference>
<evidence type="ECO:0000256" key="1">
    <source>
        <dbReference type="ARBA" id="ARBA00004613"/>
    </source>
</evidence>
<dbReference type="OrthoDB" id="5956353at2759"/>
<accession>A0A2B4RLC2</accession>
<comment type="caution">
    <text evidence="7">The sequence shown here is derived from an EMBL/GenBank/DDBJ whole genome shotgun (WGS) entry which is preliminary data.</text>
</comment>
<sequence>MWNLLTSYLAQGCARTDSVEDYKLLRHIIKSQVENNIWSCFQTCKRNAKCQSINYNAENSICELNNRTKTGNENKFAPFQGSVYVDNPFRGRIGEEKDFPGISCKEIKDSQHNSPNGQYWIDPSNSDDPFTVFCDMQTDGGGWTLIAQTVAKNMTKLTPMIREKNYRMISNYNSGIVRIDVPAIFQFKQLTRFTQIRFYCHKNSTGRTFHIMTKNDINGESIVKYLIEDPSIQPRACASFERLPGDNAYLSVNCLKWGNDGTRGECDKWGSFKNKGSYRVYNDPIFWENKHYVNMKPSILACDDSYSSPAPLSLGDTWQIFVR</sequence>
<dbReference type="Proteomes" id="UP000225706">
    <property type="component" value="Unassembled WGS sequence"/>
</dbReference>
<evidence type="ECO:0000259" key="6">
    <source>
        <dbReference type="PROSITE" id="PS51406"/>
    </source>
</evidence>
<dbReference type="AlphaFoldDB" id="A0A2B4RLC2"/>
<evidence type="ECO:0000256" key="2">
    <source>
        <dbReference type="ARBA" id="ARBA00022525"/>
    </source>
</evidence>
<dbReference type="GO" id="GO:0005581">
    <property type="term" value="C:collagen trimer"/>
    <property type="evidence" value="ECO:0007669"/>
    <property type="project" value="UniProtKB-KW"/>
</dbReference>
<keyword evidence="3" id="KW-0176">Collagen</keyword>
<dbReference type="GO" id="GO:0005615">
    <property type="term" value="C:extracellular space"/>
    <property type="evidence" value="ECO:0007669"/>
    <property type="project" value="TreeGrafter"/>
</dbReference>
<keyword evidence="8" id="KW-1185">Reference proteome</keyword>
<protein>
    <submittedName>
        <fullName evidence="7">Angiopoietin-4</fullName>
    </submittedName>
</protein>
<feature type="domain" description="Apple" evidence="5">
    <location>
        <begin position="13"/>
        <end position="89"/>
    </location>
</feature>
<dbReference type="PROSITE" id="PS51406">
    <property type="entry name" value="FIBRINOGEN_C_2"/>
    <property type="match status" value="1"/>
</dbReference>
<dbReference type="InterPro" id="IPR000885">
    <property type="entry name" value="Fib_collagen_C"/>
</dbReference>
<dbReference type="PANTHER" id="PTHR16146:SF46">
    <property type="entry name" value="INTELECTIN-1A-RELATED"/>
    <property type="match status" value="1"/>
</dbReference>
<name>A0A2B4RLC2_STYPI</name>
<gene>
    <name evidence="7" type="primary">Angpt4</name>
    <name evidence="7" type="ORF">AWC38_SpisGene18662</name>
</gene>
<organism evidence="7 8">
    <name type="scientific">Stylophora pistillata</name>
    <name type="common">Smooth cauliflower coral</name>
    <dbReference type="NCBI Taxonomy" id="50429"/>
    <lineage>
        <taxon>Eukaryota</taxon>
        <taxon>Metazoa</taxon>
        <taxon>Cnidaria</taxon>
        <taxon>Anthozoa</taxon>
        <taxon>Hexacorallia</taxon>
        <taxon>Scleractinia</taxon>
        <taxon>Astrocoeniina</taxon>
        <taxon>Pocilloporidae</taxon>
        <taxon>Stylophora</taxon>
    </lineage>
</organism>
<proteinExistence type="predicted"/>
<dbReference type="Pfam" id="PF00024">
    <property type="entry name" value="PAN_1"/>
    <property type="match status" value="1"/>
</dbReference>
<dbReference type="GO" id="GO:0005201">
    <property type="term" value="F:extracellular matrix structural constituent"/>
    <property type="evidence" value="ECO:0007669"/>
    <property type="project" value="InterPro"/>
</dbReference>
<dbReference type="Gene3D" id="2.60.120.1000">
    <property type="match status" value="1"/>
</dbReference>
<keyword evidence="4" id="KW-1015">Disulfide bond</keyword>
<dbReference type="Gene3D" id="3.50.4.10">
    <property type="entry name" value="Hepatocyte Growth Factor"/>
    <property type="match status" value="1"/>
</dbReference>
<evidence type="ECO:0000256" key="3">
    <source>
        <dbReference type="ARBA" id="ARBA00023119"/>
    </source>
</evidence>
<dbReference type="NCBIfam" id="NF040941">
    <property type="entry name" value="GGGWT_bact"/>
    <property type="match status" value="1"/>
</dbReference>
<dbReference type="GO" id="GO:0070492">
    <property type="term" value="F:oligosaccharide binding"/>
    <property type="evidence" value="ECO:0007669"/>
    <property type="project" value="TreeGrafter"/>
</dbReference>
<dbReference type="InterPro" id="IPR003609">
    <property type="entry name" value="Pan_app"/>
</dbReference>
<comment type="subcellular location">
    <subcellularLocation>
        <location evidence="1">Secreted</location>
    </subcellularLocation>
</comment>
<dbReference type="InterPro" id="IPR002181">
    <property type="entry name" value="Fibrinogen_a/b/g_C_dom"/>
</dbReference>
<dbReference type="InterPro" id="IPR036056">
    <property type="entry name" value="Fibrinogen-like_C"/>
</dbReference>
<evidence type="ECO:0000256" key="4">
    <source>
        <dbReference type="ARBA" id="ARBA00023157"/>
    </source>
</evidence>
<keyword evidence="2" id="KW-0964">Secreted</keyword>
<dbReference type="PANTHER" id="PTHR16146">
    <property type="entry name" value="INTELECTIN"/>
    <property type="match status" value="1"/>
</dbReference>
<evidence type="ECO:0000313" key="7">
    <source>
        <dbReference type="EMBL" id="PFX17042.1"/>
    </source>
</evidence>
<dbReference type="EMBL" id="LSMT01000501">
    <property type="protein sequence ID" value="PFX17042.1"/>
    <property type="molecule type" value="Genomic_DNA"/>
</dbReference>
<dbReference type="Pfam" id="PF01410">
    <property type="entry name" value="COLFI"/>
    <property type="match status" value="1"/>
</dbReference>
<reference evidence="8" key="1">
    <citation type="journal article" date="2017" name="bioRxiv">
        <title>Comparative analysis of the genomes of Stylophora pistillata and Acropora digitifera provides evidence for extensive differences between species of corals.</title>
        <authorList>
            <person name="Voolstra C.R."/>
            <person name="Li Y."/>
            <person name="Liew Y.J."/>
            <person name="Baumgarten S."/>
            <person name="Zoccola D."/>
            <person name="Flot J.-F."/>
            <person name="Tambutte S."/>
            <person name="Allemand D."/>
            <person name="Aranda M."/>
        </authorList>
    </citation>
    <scope>NUCLEOTIDE SEQUENCE [LARGE SCALE GENOMIC DNA]</scope>
</reference>
<dbReference type="PROSITE" id="PS50948">
    <property type="entry name" value="PAN"/>
    <property type="match status" value="1"/>
</dbReference>
<evidence type="ECO:0000313" key="8">
    <source>
        <dbReference type="Proteomes" id="UP000225706"/>
    </source>
</evidence>
<feature type="domain" description="Fibrinogen C-terminal" evidence="6">
    <location>
        <begin position="95"/>
        <end position="148"/>
    </location>
</feature>
<dbReference type="SUPFAM" id="SSF57414">
    <property type="entry name" value="Hairpin loop containing domain-like"/>
    <property type="match status" value="1"/>
</dbReference>
<evidence type="ECO:0000259" key="5">
    <source>
        <dbReference type="PROSITE" id="PS50948"/>
    </source>
</evidence>